<evidence type="ECO:0000313" key="3">
    <source>
        <dbReference type="Proteomes" id="UP001151760"/>
    </source>
</evidence>
<dbReference type="EMBL" id="BQNB010011153">
    <property type="protein sequence ID" value="GJS86880.1"/>
    <property type="molecule type" value="Genomic_DNA"/>
</dbReference>
<keyword evidence="3" id="KW-1185">Reference proteome</keyword>
<accession>A0ABQ4Z9Y7</accession>
<protein>
    <submittedName>
        <fullName evidence="2">Uncharacterized protein</fullName>
    </submittedName>
</protein>
<sequence>MPLWSSYTSTVKSLEAKNRGKKSNGDTSSKTNEEPVDQEDQAFLEELERLKRQENEANDAAEAFRKEFAQCTEGLLPQAGAARATSTNTVNTVSTPISTASPLRVFSVGGPDLPNNDQDDFQIPALEEIYDNPNDGIFTNTT</sequence>
<dbReference type="Proteomes" id="UP001151760">
    <property type="component" value="Unassembled WGS sequence"/>
</dbReference>
<evidence type="ECO:0000256" key="1">
    <source>
        <dbReference type="SAM" id="MobiDB-lite"/>
    </source>
</evidence>
<feature type="region of interest" description="Disordered" evidence="1">
    <location>
        <begin position="1"/>
        <end position="41"/>
    </location>
</feature>
<proteinExistence type="predicted"/>
<reference evidence="2" key="1">
    <citation type="journal article" date="2022" name="Int. J. Mol. Sci.">
        <title>Draft Genome of Tanacetum Coccineum: Genomic Comparison of Closely Related Tanacetum-Family Plants.</title>
        <authorList>
            <person name="Yamashiro T."/>
            <person name="Shiraishi A."/>
            <person name="Nakayama K."/>
            <person name="Satake H."/>
        </authorList>
    </citation>
    <scope>NUCLEOTIDE SEQUENCE</scope>
</reference>
<gene>
    <name evidence="2" type="ORF">Tco_0769516</name>
</gene>
<comment type="caution">
    <text evidence="2">The sequence shown here is derived from an EMBL/GenBank/DDBJ whole genome shotgun (WGS) entry which is preliminary data.</text>
</comment>
<feature type="compositionally biased region" description="Polar residues" evidence="1">
    <location>
        <begin position="1"/>
        <end position="12"/>
    </location>
</feature>
<organism evidence="2 3">
    <name type="scientific">Tanacetum coccineum</name>
    <dbReference type="NCBI Taxonomy" id="301880"/>
    <lineage>
        <taxon>Eukaryota</taxon>
        <taxon>Viridiplantae</taxon>
        <taxon>Streptophyta</taxon>
        <taxon>Embryophyta</taxon>
        <taxon>Tracheophyta</taxon>
        <taxon>Spermatophyta</taxon>
        <taxon>Magnoliopsida</taxon>
        <taxon>eudicotyledons</taxon>
        <taxon>Gunneridae</taxon>
        <taxon>Pentapetalae</taxon>
        <taxon>asterids</taxon>
        <taxon>campanulids</taxon>
        <taxon>Asterales</taxon>
        <taxon>Asteraceae</taxon>
        <taxon>Asteroideae</taxon>
        <taxon>Anthemideae</taxon>
        <taxon>Anthemidinae</taxon>
        <taxon>Tanacetum</taxon>
    </lineage>
</organism>
<evidence type="ECO:0000313" key="2">
    <source>
        <dbReference type="EMBL" id="GJS86880.1"/>
    </source>
</evidence>
<reference evidence="2" key="2">
    <citation type="submission" date="2022-01" db="EMBL/GenBank/DDBJ databases">
        <authorList>
            <person name="Yamashiro T."/>
            <person name="Shiraishi A."/>
            <person name="Satake H."/>
            <person name="Nakayama K."/>
        </authorList>
    </citation>
    <scope>NUCLEOTIDE SEQUENCE</scope>
</reference>
<name>A0ABQ4Z9Y7_9ASTR</name>